<organism evidence="1 2">
    <name type="scientific">Brachionus plicatilis</name>
    <name type="common">Marine rotifer</name>
    <name type="synonym">Brachionus muelleri</name>
    <dbReference type="NCBI Taxonomy" id="10195"/>
    <lineage>
        <taxon>Eukaryota</taxon>
        <taxon>Metazoa</taxon>
        <taxon>Spiralia</taxon>
        <taxon>Gnathifera</taxon>
        <taxon>Rotifera</taxon>
        <taxon>Eurotatoria</taxon>
        <taxon>Monogononta</taxon>
        <taxon>Pseudotrocha</taxon>
        <taxon>Ploima</taxon>
        <taxon>Brachionidae</taxon>
        <taxon>Brachionus</taxon>
    </lineage>
</organism>
<keyword evidence="2" id="KW-1185">Reference proteome</keyword>
<dbReference type="EMBL" id="REGN01003927">
    <property type="protein sequence ID" value="RNA20058.1"/>
    <property type="molecule type" value="Genomic_DNA"/>
</dbReference>
<name>A0A3M7R9Y0_BRAPC</name>
<comment type="caution">
    <text evidence="1">The sequence shown here is derived from an EMBL/GenBank/DDBJ whole genome shotgun (WGS) entry which is preliminary data.</text>
</comment>
<proteinExistence type="predicted"/>
<dbReference type="Proteomes" id="UP000276133">
    <property type="component" value="Unassembled WGS sequence"/>
</dbReference>
<evidence type="ECO:0000313" key="1">
    <source>
        <dbReference type="EMBL" id="RNA20058.1"/>
    </source>
</evidence>
<sequence>MILGLTTFASDNILTFFSELTKYFFFTKAEGCSSPNPKNIFESPHLKIKKSGEKKIKCKI</sequence>
<accession>A0A3M7R9Y0</accession>
<evidence type="ECO:0000313" key="2">
    <source>
        <dbReference type="Proteomes" id="UP000276133"/>
    </source>
</evidence>
<gene>
    <name evidence="1" type="ORF">BpHYR1_003347</name>
</gene>
<protein>
    <submittedName>
        <fullName evidence="1">Uncharacterized protein</fullName>
    </submittedName>
</protein>
<reference evidence="1 2" key="1">
    <citation type="journal article" date="2018" name="Sci. Rep.">
        <title>Genomic signatures of local adaptation to the degree of environmental predictability in rotifers.</title>
        <authorList>
            <person name="Franch-Gras L."/>
            <person name="Hahn C."/>
            <person name="Garcia-Roger E.M."/>
            <person name="Carmona M.J."/>
            <person name="Serra M."/>
            <person name="Gomez A."/>
        </authorList>
    </citation>
    <scope>NUCLEOTIDE SEQUENCE [LARGE SCALE GENOMIC DNA]</scope>
    <source>
        <strain evidence="1">HYR1</strain>
    </source>
</reference>
<dbReference type="AlphaFoldDB" id="A0A3M7R9Y0"/>